<feature type="transmembrane region" description="Helical" evidence="7">
    <location>
        <begin position="9"/>
        <end position="27"/>
    </location>
</feature>
<proteinExistence type="inferred from homology"/>
<keyword evidence="6 7" id="KW-0472">Membrane</keyword>
<keyword evidence="5 7" id="KW-1133">Transmembrane helix</keyword>
<evidence type="ECO:0000256" key="6">
    <source>
        <dbReference type="ARBA" id="ARBA00023136"/>
    </source>
</evidence>
<evidence type="ECO:0000256" key="3">
    <source>
        <dbReference type="ARBA" id="ARBA00022448"/>
    </source>
</evidence>
<dbReference type="InterPro" id="IPR036259">
    <property type="entry name" value="MFS_trans_sf"/>
</dbReference>
<feature type="transmembrane region" description="Helical" evidence="7">
    <location>
        <begin position="329"/>
        <end position="349"/>
    </location>
</feature>
<feature type="transmembrane region" description="Helical" evidence="7">
    <location>
        <begin position="274"/>
        <end position="291"/>
    </location>
</feature>
<dbReference type="HOGENOM" id="CLU_055429_1_0_9"/>
<feature type="transmembrane region" description="Helical" evidence="7">
    <location>
        <begin position="134"/>
        <end position="152"/>
    </location>
</feature>
<keyword evidence="4 7" id="KW-0812">Transmembrane</keyword>
<dbReference type="InterPro" id="IPR020846">
    <property type="entry name" value="MFS_dom"/>
</dbReference>
<dbReference type="PANTHER" id="PTHR23514:SF3">
    <property type="entry name" value="BYPASS OF STOP CODON PROTEIN 6"/>
    <property type="match status" value="1"/>
</dbReference>
<dbReference type="PROSITE" id="PS50850">
    <property type="entry name" value="MFS"/>
    <property type="match status" value="1"/>
</dbReference>
<dbReference type="OrthoDB" id="1674556at2"/>
<evidence type="ECO:0000313" key="9">
    <source>
        <dbReference type="EMBL" id="AGB40328.1"/>
    </source>
</evidence>
<feature type="transmembrane region" description="Helical" evidence="7">
    <location>
        <begin position="208"/>
        <end position="232"/>
    </location>
</feature>
<dbReference type="GO" id="GO:0022857">
    <property type="term" value="F:transmembrane transporter activity"/>
    <property type="evidence" value="ECO:0007669"/>
    <property type="project" value="InterPro"/>
</dbReference>
<dbReference type="KEGG" id="hhl:Halha_0319"/>
<keyword evidence="3" id="KW-0813">Transport</keyword>
<comment type="subcellular location">
    <subcellularLocation>
        <location evidence="1">Cell membrane</location>
        <topology evidence="1">Multi-pass membrane protein</topology>
    </subcellularLocation>
</comment>
<feature type="transmembrane region" description="Helical" evidence="7">
    <location>
        <begin position="47"/>
        <end position="68"/>
    </location>
</feature>
<accession>L0K8A2</accession>
<dbReference type="EMBL" id="CP003359">
    <property type="protein sequence ID" value="AGB40328.1"/>
    <property type="molecule type" value="Genomic_DNA"/>
</dbReference>
<dbReference type="GO" id="GO:0005886">
    <property type="term" value="C:plasma membrane"/>
    <property type="evidence" value="ECO:0007669"/>
    <property type="project" value="UniProtKB-SubCell"/>
</dbReference>
<feature type="transmembrane region" description="Helical" evidence="7">
    <location>
        <begin position="164"/>
        <end position="187"/>
    </location>
</feature>
<feature type="transmembrane region" description="Helical" evidence="7">
    <location>
        <begin position="355"/>
        <end position="379"/>
    </location>
</feature>
<evidence type="ECO:0000259" key="8">
    <source>
        <dbReference type="PROSITE" id="PS50850"/>
    </source>
</evidence>
<dbReference type="Gene3D" id="1.20.1250.20">
    <property type="entry name" value="MFS general substrate transporter like domains"/>
    <property type="match status" value="2"/>
</dbReference>
<dbReference type="InterPro" id="IPR011701">
    <property type="entry name" value="MFS"/>
</dbReference>
<dbReference type="Pfam" id="PF07690">
    <property type="entry name" value="MFS_1"/>
    <property type="match status" value="1"/>
</dbReference>
<dbReference type="AlphaFoldDB" id="L0K8A2"/>
<feature type="transmembrane region" description="Helical" evidence="7">
    <location>
        <begin position="297"/>
        <end position="317"/>
    </location>
</feature>
<dbReference type="RefSeq" id="WP_015326054.1">
    <property type="nucleotide sequence ID" value="NC_019978.1"/>
</dbReference>
<reference evidence="10" key="1">
    <citation type="submission" date="2012-02" db="EMBL/GenBank/DDBJ databases">
        <title>The complete genome of Halobacteroides halobius DSM 5150.</title>
        <authorList>
            <person name="Lucas S."/>
            <person name="Copeland A."/>
            <person name="Lapidus A."/>
            <person name="Glavina del Rio T."/>
            <person name="Dalin E."/>
            <person name="Tice H."/>
            <person name="Bruce D."/>
            <person name="Goodwin L."/>
            <person name="Pitluck S."/>
            <person name="Peters L."/>
            <person name="Mikhailova N."/>
            <person name="Gu W."/>
            <person name="Kyrpides N."/>
            <person name="Mavromatis K."/>
            <person name="Ivanova N."/>
            <person name="Brettin T."/>
            <person name="Detter J.C."/>
            <person name="Han C."/>
            <person name="Larimer F."/>
            <person name="Land M."/>
            <person name="Hauser L."/>
            <person name="Markowitz V."/>
            <person name="Cheng J.-F."/>
            <person name="Hugenholtz P."/>
            <person name="Woyke T."/>
            <person name="Wu D."/>
            <person name="Tindall B."/>
            <person name="Pomrenke H."/>
            <person name="Brambilla E."/>
            <person name="Klenk H.-P."/>
            <person name="Eisen J.A."/>
        </authorList>
    </citation>
    <scope>NUCLEOTIDE SEQUENCE [LARGE SCALE GENOMIC DNA]</scope>
    <source>
        <strain evidence="10">ATCC 35273 / DSM 5150 / MD-1</strain>
    </source>
</reference>
<dbReference type="STRING" id="748449.Halha_0319"/>
<evidence type="ECO:0000313" key="10">
    <source>
        <dbReference type="Proteomes" id="UP000010880"/>
    </source>
</evidence>
<protein>
    <submittedName>
        <fullName evidence="9">Fucose permease</fullName>
    </submittedName>
</protein>
<dbReference type="PANTHER" id="PTHR23514">
    <property type="entry name" value="BYPASS OF STOP CODON PROTEIN 6"/>
    <property type="match status" value="1"/>
</dbReference>
<keyword evidence="10" id="KW-1185">Reference proteome</keyword>
<dbReference type="eggNOG" id="COG0738">
    <property type="taxonomic scope" value="Bacteria"/>
</dbReference>
<comment type="similarity">
    <text evidence="2">Belongs to the major facilitator superfamily.</text>
</comment>
<evidence type="ECO:0000256" key="2">
    <source>
        <dbReference type="ARBA" id="ARBA00008335"/>
    </source>
</evidence>
<sequence length="392" mass="43569">MNQNLNHRLLVILAFMVILVFGIFTNLRGQVNPLIQQDYKIDYSQLGLVLGFFSGGSILATFFGGTLIQKYNLKVIFWSGLLIQSCGLIFIGFIDSYYLLLIVMVIMGVGLGTLNVSGNTLASHVFTKNKGRMMNLFHLFFGIGGMIAPQYANQVFKLGFSWEATYFLGVVLVIILFLFSWFCDFPQEDKEVSSKEITITELLSDSKVIIFVIMFLFHVGAEIGLSSWLGVYLDDVQNRTQTEISFYLSLFFGLFTLGRFLASVIVEKIGYLRLVLISSVSAAVTILLGLLGPDSFAFFFSLTGLFLSVNFPTIQATMFEVFEDNTSSVVGLTLTAGGFGNIIFANWVVGLINDLVGVSMGLGVFVIYLAILVSATFYLRRNYILKKECSEE</sequence>
<gene>
    <name evidence="9" type="ordered locus">Halha_0319</name>
</gene>
<dbReference type="PATRIC" id="fig|748449.3.peg.300"/>
<feature type="transmembrane region" description="Helical" evidence="7">
    <location>
        <begin position="244"/>
        <end position="262"/>
    </location>
</feature>
<dbReference type="Proteomes" id="UP000010880">
    <property type="component" value="Chromosome"/>
</dbReference>
<feature type="domain" description="Major facilitator superfamily (MFS) profile" evidence="8">
    <location>
        <begin position="10"/>
        <end position="387"/>
    </location>
</feature>
<evidence type="ECO:0000256" key="7">
    <source>
        <dbReference type="SAM" id="Phobius"/>
    </source>
</evidence>
<name>L0K8A2_HALHC</name>
<feature type="transmembrane region" description="Helical" evidence="7">
    <location>
        <begin position="75"/>
        <end position="94"/>
    </location>
</feature>
<evidence type="ECO:0000256" key="5">
    <source>
        <dbReference type="ARBA" id="ARBA00022989"/>
    </source>
</evidence>
<dbReference type="SUPFAM" id="SSF103473">
    <property type="entry name" value="MFS general substrate transporter"/>
    <property type="match status" value="1"/>
</dbReference>
<organism evidence="9 10">
    <name type="scientific">Halobacteroides halobius (strain ATCC 35273 / DSM 5150 / MD-1)</name>
    <dbReference type="NCBI Taxonomy" id="748449"/>
    <lineage>
        <taxon>Bacteria</taxon>
        <taxon>Bacillati</taxon>
        <taxon>Bacillota</taxon>
        <taxon>Clostridia</taxon>
        <taxon>Halanaerobiales</taxon>
        <taxon>Halobacteroidaceae</taxon>
        <taxon>Halobacteroides</taxon>
    </lineage>
</organism>
<dbReference type="InterPro" id="IPR051788">
    <property type="entry name" value="MFS_Transporter"/>
</dbReference>
<evidence type="ECO:0000256" key="4">
    <source>
        <dbReference type="ARBA" id="ARBA00022692"/>
    </source>
</evidence>
<feature type="transmembrane region" description="Helical" evidence="7">
    <location>
        <begin position="100"/>
        <end position="122"/>
    </location>
</feature>
<evidence type="ECO:0000256" key="1">
    <source>
        <dbReference type="ARBA" id="ARBA00004651"/>
    </source>
</evidence>